<sequence>MNCYSRIIGTGSYFPSKILTNKDLEKFVDTSDEWIVTRTGIKERRISEDESTSEMAHKASLAAIESAGISKENIDGIIVATCTPDSLVPSTACYLQGKLGIKGPFAFDINAACSGFIYALAIGDSLIKNNLAQNILIVGVERLSSILNWNDRSTCVLLGDGAGAVILSKSDEPGIRSILLYADGEYTGLLECKAGGSSFLAKRKELNIEDYLFFMKGNEVFKIAVRAMKDAAVAAVEKSGLNFEDIDYFIPHQANLRIIDAAAKRLNLSEDKVIITLDKFGNTSAASIPTALDIAVKSGKIKKGDNIVSAAFGGGLTWGSTVFTF</sequence>
<evidence type="ECO:0000259" key="14">
    <source>
        <dbReference type="Pfam" id="PF08545"/>
    </source>
</evidence>
<evidence type="ECO:0000256" key="11">
    <source>
        <dbReference type="ARBA" id="ARBA00051096"/>
    </source>
</evidence>
<dbReference type="GO" id="GO:0004315">
    <property type="term" value="F:3-oxoacyl-[acyl-carrier-protein] synthase activity"/>
    <property type="evidence" value="ECO:0007669"/>
    <property type="project" value="InterPro"/>
</dbReference>
<dbReference type="Pfam" id="PF08545">
    <property type="entry name" value="ACP_syn_III"/>
    <property type="match status" value="1"/>
</dbReference>
<evidence type="ECO:0000256" key="10">
    <source>
        <dbReference type="ARBA" id="ARBA00023315"/>
    </source>
</evidence>
<evidence type="ECO:0000256" key="1">
    <source>
        <dbReference type="ARBA" id="ARBA00005194"/>
    </source>
</evidence>
<feature type="active site" evidence="12">
    <location>
        <position position="282"/>
    </location>
</feature>
<comment type="caution">
    <text evidence="15">The sequence shown here is derived from an EMBL/GenBank/DDBJ whole genome shotgun (WGS) entry which is preliminary data.</text>
</comment>
<dbReference type="InterPro" id="IPR016039">
    <property type="entry name" value="Thiolase-like"/>
</dbReference>
<reference evidence="15 16" key="1">
    <citation type="submission" date="2019-06" db="EMBL/GenBank/DDBJ databases">
        <title>Genomic insights into carbon and energy metabolism of Deferribacter autotrophicus revealed new metabolic traits in the phylum Deferribacteres.</title>
        <authorList>
            <person name="Slobodkin A.I."/>
            <person name="Slobodkina G.B."/>
            <person name="Allioux M."/>
            <person name="Alain K."/>
            <person name="Jebbar M."/>
            <person name="Shadrin V."/>
            <person name="Kublanov I.V."/>
            <person name="Toshchakov S.V."/>
            <person name="Bonch-Osmolovskaya E.A."/>
        </authorList>
    </citation>
    <scope>NUCLEOTIDE SEQUENCE [LARGE SCALE GENOMIC DNA]</scope>
    <source>
        <strain evidence="15 16">SL50</strain>
    </source>
</reference>
<keyword evidence="16" id="KW-1185">Reference proteome</keyword>
<dbReference type="NCBIfam" id="TIGR00747">
    <property type="entry name" value="fabH"/>
    <property type="match status" value="1"/>
</dbReference>
<evidence type="ECO:0000313" key="15">
    <source>
        <dbReference type="EMBL" id="KAA0258798.1"/>
    </source>
</evidence>
<accession>A0A5A8F758</accession>
<evidence type="ECO:0000256" key="5">
    <source>
        <dbReference type="ARBA" id="ARBA00022679"/>
    </source>
</evidence>
<protein>
    <recommendedName>
        <fullName evidence="3 12">Beta-ketoacyl-[acyl-carrier-protein] synthase III</fullName>
        <shortName evidence="12">Beta-ketoacyl-ACP synthase III</shortName>
        <shortName evidence="12">KAS III</shortName>
        <ecNumber evidence="3 12">2.3.1.180</ecNumber>
    </recommendedName>
    <alternativeName>
        <fullName evidence="12">3-oxoacyl-[acyl-carrier-protein] synthase 3</fullName>
    </alternativeName>
    <alternativeName>
        <fullName evidence="12">3-oxoacyl-[acyl-carrier-protein] synthase III</fullName>
    </alternativeName>
</protein>
<dbReference type="InterPro" id="IPR004655">
    <property type="entry name" value="FabH"/>
</dbReference>
<feature type="domain" description="Beta-ketoacyl-[acyl-carrier-protein] synthase III C-terminal" evidence="13">
    <location>
        <begin position="237"/>
        <end position="324"/>
    </location>
</feature>
<dbReference type="HAMAP" id="MF_01815">
    <property type="entry name" value="FabH"/>
    <property type="match status" value="1"/>
</dbReference>
<dbReference type="PANTHER" id="PTHR43091">
    <property type="entry name" value="3-OXOACYL-[ACYL-CARRIER-PROTEIN] SYNTHASE"/>
    <property type="match status" value="1"/>
</dbReference>
<keyword evidence="4 12" id="KW-0444">Lipid biosynthesis</keyword>
<keyword evidence="6 12" id="KW-0276">Fatty acid metabolism</keyword>
<gene>
    <name evidence="12" type="primary">fabH</name>
    <name evidence="15" type="ORF">FHQ18_02290</name>
</gene>
<dbReference type="Pfam" id="PF08541">
    <property type="entry name" value="ACP_syn_III_C"/>
    <property type="match status" value="1"/>
</dbReference>
<evidence type="ECO:0000256" key="7">
    <source>
        <dbReference type="ARBA" id="ARBA00023098"/>
    </source>
</evidence>
<keyword evidence="9 12" id="KW-0511">Multifunctional enzyme</keyword>
<dbReference type="SUPFAM" id="SSF53901">
    <property type="entry name" value="Thiolase-like"/>
    <property type="match status" value="1"/>
</dbReference>
<comment type="pathway">
    <text evidence="1 12">Lipid metabolism; fatty acid biosynthesis.</text>
</comment>
<evidence type="ECO:0000256" key="6">
    <source>
        <dbReference type="ARBA" id="ARBA00022832"/>
    </source>
</evidence>
<keyword evidence="5 12" id="KW-0808">Transferase</keyword>
<dbReference type="RefSeq" id="WP_149265558.1">
    <property type="nucleotide sequence ID" value="NZ_VFJB01000003.1"/>
</dbReference>
<dbReference type="EMBL" id="VFJB01000003">
    <property type="protein sequence ID" value="KAA0258798.1"/>
    <property type="molecule type" value="Genomic_DNA"/>
</dbReference>
<comment type="domain">
    <text evidence="12">The last Arg residue of the ACP-binding site is essential for the weak association between ACP/AcpP and FabH.</text>
</comment>
<comment type="function">
    <text evidence="12">Catalyzes the condensation reaction of fatty acid synthesis by the addition to an acyl acceptor of two carbons from malonyl-ACP. Catalyzes the first condensation reaction which initiates fatty acid synthesis and may therefore play a role in governing the total rate of fatty acid production. Possesses both acetoacetyl-ACP synthase and acetyl transacylase activities. Its substrate specificity determines the biosynthesis of branched-chain and/or straight-chain of fatty acids.</text>
</comment>
<comment type="subcellular location">
    <subcellularLocation>
        <location evidence="12">Cytoplasm</location>
    </subcellularLocation>
</comment>
<keyword evidence="10 12" id="KW-0012">Acyltransferase</keyword>
<dbReference type="PANTHER" id="PTHR43091:SF1">
    <property type="entry name" value="BETA-KETOACYL-[ACYL-CARRIER-PROTEIN] SYNTHASE III, CHLOROPLASTIC"/>
    <property type="match status" value="1"/>
</dbReference>
<feature type="domain" description="Beta-ketoacyl-[acyl-carrier-protein] synthase III N-terminal" evidence="14">
    <location>
        <begin position="107"/>
        <end position="184"/>
    </location>
</feature>
<comment type="similarity">
    <text evidence="2 12">Belongs to the thiolase-like superfamily. FabH family.</text>
</comment>
<evidence type="ECO:0000256" key="8">
    <source>
        <dbReference type="ARBA" id="ARBA00023160"/>
    </source>
</evidence>
<name>A0A5A8F758_9BACT</name>
<comment type="catalytic activity">
    <reaction evidence="11">
        <text>malonyl-[ACP] + acetyl-CoA + H(+) = 3-oxobutanoyl-[ACP] + CO2 + CoA</text>
        <dbReference type="Rhea" id="RHEA:12080"/>
        <dbReference type="Rhea" id="RHEA-COMP:9623"/>
        <dbReference type="Rhea" id="RHEA-COMP:9625"/>
        <dbReference type="ChEBI" id="CHEBI:15378"/>
        <dbReference type="ChEBI" id="CHEBI:16526"/>
        <dbReference type="ChEBI" id="CHEBI:57287"/>
        <dbReference type="ChEBI" id="CHEBI:57288"/>
        <dbReference type="ChEBI" id="CHEBI:78449"/>
        <dbReference type="ChEBI" id="CHEBI:78450"/>
        <dbReference type="EC" id="2.3.1.180"/>
    </reaction>
    <physiologicalReaction direction="left-to-right" evidence="11">
        <dbReference type="Rhea" id="RHEA:12081"/>
    </physiologicalReaction>
</comment>
<proteinExistence type="inferred from homology"/>
<dbReference type="GO" id="GO:0005737">
    <property type="term" value="C:cytoplasm"/>
    <property type="evidence" value="ECO:0007669"/>
    <property type="project" value="UniProtKB-SubCell"/>
</dbReference>
<evidence type="ECO:0000256" key="9">
    <source>
        <dbReference type="ARBA" id="ARBA00023268"/>
    </source>
</evidence>
<dbReference type="AlphaFoldDB" id="A0A5A8F758"/>
<dbReference type="UniPathway" id="UPA00094"/>
<dbReference type="InterPro" id="IPR013747">
    <property type="entry name" value="ACP_syn_III_C"/>
</dbReference>
<evidence type="ECO:0000256" key="4">
    <source>
        <dbReference type="ARBA" id="ARBA00022516"/>
    </source>
</evidence>
<keyword evidence="8 12" id="KW-0275">Fatty acid biosynthesis</keyword>
<dbReference type="GO" id="GO:0033818">
    <property type="term" value="F:beta-ketoacyl-acyl-carrier-protein synthase III activity"/>
    <property type="evidence" value="ECO:0007669"/>
    <property type="project" value="UniProtKB-UniRule"/>
</dbReference>
<dbReference type="NCBIfam" id="NF006829">
    <property type="entry name" value="PRK09352.1"/>
    <property type="match status" value="1"/>
</dbReference>
<dbReference type="GO" id="GO:0006633">
    <property type="term" value="P:fatty acid biosynthetic process"/>
    <property type="evidence" value="ECO:0007669"/>
    <property type="project" value="UniProtKB-UniRule"/>
</dbReference>
<organism evidence="15 16">
    <name type="scientific">Deferribacter autotrophicus</name>
    <dbReference type="NCBI Taxonomy" id="500465"/>
    <lineage>
        <taxon>Bacteria</taxon>
        <taxon>Pseudomonadati</taxon>
        <taxon>Deferribacterota</taxon>
        <taxon>Deferribacteres</taxon>
        <taxon>Deferribacterales</taxon>
        <taxon>Deferribacteraceae</taxon>
        <taxon>Deferribacter</taxon>
    </lineage>
</organism>
<dbReference type="InterPro" id="IPR013751">
    <property type="entry name" value="ACP_syn_III_N"/>
</dbReference>
<feature type="active site" evidence="12">
    <location>
        <position position="113"/>
    </location>
</feature>
<evidence type="ECO:0000256" key="3">
    <source>
        <dbReference type="ARBA" id="ARBA00012333"/>
    </source>
</evidence>
<dbReference type="EC" id="2.3.1.180" evidence="3 12"/>
<keyword evidence="7 12" id="KW-0443">Lipid metabolism</keyword>
<comment type="subunit">
    <text evidence="12">Homodimer.</text>
</comment>
<dbReference type="OrthoDB" id="9815506at2"/>
<feature type="active site" evidence="12">
    <location>
        <position position="252"/>
    </location>
</feature>
<keyword evidence="12" id="KW-0963">Cytoplasm</keyword>
<evidence type="ECO:0000256" key="12">
    <source>
        <dbReference type="HAMAP-Rule" id="MF_01815"/>
    </source>
</evidence>
<dbReference type="FunFam" id="3.40.47.10:FF:000004">
    <property type="entry name" value="3-oxoacyl-[acyl-carrier-protein] synthase 3"/>
    <property type="match status" value="1"/>
</dbReference>
<dbReference type="Proteomes" id="UP000322876">
    <property type="component" value="Unassembled WGS sequence"/>
</dbReference>
<evidence type="ECO:0000259" key="13">
    <source>
        <dbReference type="Pfam" id="PF08541"/>
    </source>
</evidence>
<evidence type="ECO:0000256" key="2">
    <source>
        <dbReference type="ARBA" id="ARBA00008642"/>
    </source>
</evidence>
<dbReference type="CDD" id="cd00830">
    <property type="entry name" value="KAS_III"/>
    <property type="match status" value="1"/>
</dbReference>
<evidence type="ECO:0000313" key="16">
    <source>
        <dbReference type="Proteomes" id="UP000322876"/>
    </source>
</evidence>
<dbReference type="Gene3D" id="3.40.47.10">
    <property type="match status" value="1"/>
</dbReference>
<feature type="region of interest" description="ACP-binding" evidence="12">
    <location>
        <begin position="253"/>
        <end position="257"/>
    </location>
</feature>